<comment type="caution">
    <text evidence="3">The sequence shown here is derived from an EMBL/GenBank/DDBJ whole genome shotgun (WGS) entry which is preliminary data.</text>
</comment>
<dbReference type="AlphaFoldDB" id="A0A8T0R5Z6"/>
<dbReference type="SMART" id="SM00753">
    <property type="entry name" value="PAM"/>
    <property type="match status" value="1"/>
</dbReference>
<dbReference type="InterPro" id="IPR057985">
    <property type="entry name" value="TPR_PSMD3_N"/>
</dbReference>
<dbReference type="GO" id="GO:0008541">
    <property type="term" value="C:proteasome regulatory particle, lid subcomplex"/>
    <property type="evidence" value="ECO:0007669"/>
    <property type="project" value="TreeGrafter"/>
</dbReference>
<reference evidence="3" key="1">
    <citation type="submission" date="2020-05" db="EMBL/GenBank/DDBJ databases">
        <title>WGS assembly of Panicum virgatum.</title>
        <authorList>
            <person name="Lovell J.T."/>
            <person name="Jenkins J."/>
            <person name="Shu S."/>
            <person name="Juenger T.E."/>
            <person name="Schmutz J."/>
        </authorList>
    </citation>
    <scope>NUCLEOTIDE SEQUENCE</scope>
    <source>
        <strain evidence="3">AP13</strain>
    </source>
</reference>
<feature type="domain" description="26S proteasome non-ATPase regulatory subunit 3 N-terminal TPR repeats" evidence="2">
    <location>
        <begin position="26"/>
        <end position="319"/>
    </location>
</feature>
<dbReference type="PANTHER" id="PTHR10758:SF2">
    <property type="entry name" value="26S PROTEASOME NON-ATPASE REGULATORY SUBUNIT 3"/>
    <property type="match status" value="1"/>
</dbReference>
<dbReference type="PANTHER" id="PTHR10758">
    <property type="entry name" value="26S PROTEASOME NON-ATPASE REGULATORY SUBUNIT 3/COP9 SIGNALOSOME COMPLEX SUBUNIT 3"/>
    <property type="match status" value="1"/>
</dbReference>
<keyword evidence="4" id="KW-1185">Reference proteome</keyword>
<name>A0A8T0R5Z6_PANVG</name>
<accession>A0A8T0R5Z6</accession>
<evidence type="ECO:0000313" key="4">
    <source>
        <dbReference type="Proteomes" id="UP000823388"/>
    </source>
</evidence>
<evidence type="ECO:0000256" key="1">
    <source>
        <dbReference type="SAM" id="MobiDB-lite"/>
    </source>
</evidence>
<organism evidence="3 4">
    <name type="scientific">Panicum virgatum</name>
    <name type="common">Blackwell switchgrass</name>
    <dbReference type="NCBI Taxonomy" id="38727"/>
    <lineage>
        <taxon>Eukaryota</taxon>
        <taxon>Viridiplantae</taxon>
        <taxon>Streptophyta</taxon>
        <taxon>Embryophyta</taxon>
        <taxon>Tracheophyta</taxon>
        <taxon>Spermatophyta</taxon>
        <taxon>Magnoliopsida</taxon>
        <taxon>Liliopsida</taxon>
        <taxon>Poales</taxon>
        <taxon>Poaceae</taxon>
        <taxon>PACMAD clade</taxon>
        <taxon>Panicoideae</taxon>
        <taxon>Panicodae</taxon>
        <taxon>Paniceae</taxon>
        <taxon>Panicinae</taxon>
        <taxon>Panicum</taxon>
        <taxon>Panicum sect. Hiantes</taxon>
    </lineage>
</organism>
<dbReference type="Proteomes" id="UP000823388">
    <property type="component" value="Chromosome 6N"/>
</dbReference>
<sequence length="322" mass="36587">MPEDVQMNESEPQPAAPPPAAAPALSTLHHLKEIASVIEAGSLSKEVRRISRAFRLTVALRRRLAARDVSAFLGFALPASSEAYARLTALVPKEDDTEMDVDAAAPTTQISIKHGLPEIEIYCYLLVLIFLIDQNKYDEAKACATASIARLKNLNRRTVDVLASRLYFYYSNVYELTNRLAEIRGNLLALHRMATLHRDELGQETLLNLLLRNYLHYNLYDQAEKLRSKAPRFEAHSNQQFCRYLFYLGKIRTIQLEYTDAKESLLQAARKAPTTARGFRIQCNKWAIIVRLLLGEIPERTVFMQKGMKKALTPYFELTNVS</sequence>
<evidence type="ECO:0000313" key="3">
    <source>
        <dbReference type="EMBL" id="KAG2580555.1"/>
    </source>
</evidence>
<protein>
    <recommendedName>
        <fullName evidence="2">26S proteasome non-ATPase regulatory subunit 3 N-terminal TPR repeats domain-containing protein</fullName>
    </recommendedName>
</protein>
<feature type="region of interest" description="Disordered" evidence="1">
    <location>
        <begin position="1"/>
        <end position="22"/>
    </location>
</feature>
<dbReference type="InterPro" id="IPR050756">
    <property type="entry name" value="CSN3"/>
</dbReference>
<dbReference type="Pfam" id="PF25573">
    <property type="entry name" value="TPR_PSMD3_N"/>
    <property type="match status" value="1"/>
</dbReference>
<proteinExistence type="predicted"/>
<gene>
    <name evidence="3" type="ORF">PVAP13_6NG355000</name>
</gene>
<dbReference type="GO" id="GO:0006511">
    <property type="term" value="P:ubiquitin-dependent protein catabolic process"/>
    <property type="evidence" value="ECO:0007669"/>
    <property type="project" value="TreeGrafter"/>
</dbReference>
<evidence type="ECO:0000259" key="2">
    <source>
        <dbReference type="Pfam" id="PF25573"/>
    </source>
</evidence>
<dbReference type="EMBL" id="CM029048">
    <property type="protein sequence ID" value="KAG2580555.1"/>
    <property type="molecule type" value="Genomic_DNA"/>
</dbReference>